<keyword evidence="2 5" id="KW-0032">Aminotransferase</keyword>
<dbReference type="PANTHER" id="PTHR11986:SF79">
    <property type="entry name" value="ACETYLORNITHINE AMINOTRANSFERASE, MITOCHONDRIAL"/>
    <property type="match status" value="1"/>
</dbReference>
<evidence type="ECO:0000256" key="1">
    <source>
        <dbReference type="ARBA" id="ARBA00001933"/>
    </source>
</evidence>
<organism evidence="5">
    <name type="scientific">bioreactor metagenome</name>
    <dbReference type="NCBI Taxonomy" id="1076179"/>
    <lineage>
        <taxon>unclassified sequences</taxon>
        <taxon>metagenomes</taxon>
        <taxon>ecological metagenomes</taxon>
    </lineage>
</organism>
<name>A0A644YEL6_9ZZZZ</name>
<dbReference type="GO" id="GO:0042802">
    <property type="term" value="F:identical protein binding"/>
    <property type="evidence" value="ECO:0007669"/>
    <property type="project" value="TreeGrafter"/>
</dbReference>
<dbReference type="NCBIfam" id="NF002325">
    <property type="entry name" value="PRK01278.1"/>
    <property type="match status" value="1"/>
</dbReference>
<dbReference type="SUPFAM" id="SSF53383">
    <property type="entry name" value="PLP-dependent transferases"/>
    <property type="match status" value="1"/>
</dbReference>
<keyword evidence="4" id="KW-0663">Pyridoxal phosphate</keyword>
<dbReference type="InterPro" id="IPR015424">
    <property type="entry name" value="PyrdxlP-dep_Trfase"/>
</dbReference>
<dbReference type="InterPro" id="IPR049704">
    <property type="entry name" value="Aminotrans_3_PPA_site"/>
</dbReference>
<evidence type="ECO:0000256" key="4">
    <source>
        <dbReference type="ARBA" id="ARBA00022898"/>
    </source>
</evidence>
<dbReference type="InterPro" id="IPR050103">
    <property type="entry name" value="Class-III_PLP-dep_AT"/>
</dbReference>
<comment type="caution">
    <text evidence="5">The sequence shown here is derived from an EMBL/GenBank/DDBJ whole genome shotgun (WGS) entry which is preliminary data.</text>
</comment>
<dbReference type="InterPro" id="IPR015421">
    <property type="entry name" value="PyrdxlP-dep_Trfase_major"/>
</dbReference>
<dbReference type="PANTHER" id="PTHR11986">
    <property type="entry name" value="AMINOTRANSFERASE CLASS III"/>
    <property type="match status" value="1"/>
</dbReference>
<dbReference type="GO" id="GO:0003992">
    <property type="term" value="F:N2-acetyl-L-ornithine:2-oxoglutarate 5-aminotransferase activity"/>
    <property type="evidence" value="ECO:0007669"/>
    <property type="project" value="UniProtKB-EC"/>
</dbReference>
<gene>
    <name evidence="5" type="primary">argD_21</name>
    <name evidence="5" type="ORF">SDC9_73520</name>
</gene>
<keyword evidence="3 5" id="KW-0808">Transferase</keyword>
<comment type="cofactor">
    <cofactor evidence="1">
        <name>pyridoxal 5'-phosphate</name>
        <dbReference type="ChEBI" id="CHEBI:597326"/>
    </cofactor>
</comment>
<dbReference type="AlphaFoldDB" id="A0A644YEL6"/>
<dbReference type="EMBL" id="VSSQ01004886">
    <property type="protein sequence ID" value="MPM27015.1"/>
    <property type="molecule type" value="Genomic_DNA"/>
</dbReference>
<reference evidence="5" key="1">
    <citation type="submission" date="2019-08" db="EMBL/GenBank/DDBJ databases">
        <authorList>
            <person name="Kucharzyk K."/>
            <person name="Murdoch R.W."/>
            <person name="Higgins S."/>
            <person name="Loffler F."/>
        </authorList>
    </citation>
    <scope>NUCLEOTIDE SEQUENCE</scope>
</reference>
<dbReference type="CDD" id="cd00610">
    <property type="entry name" value="OAT_like"/>
    <property type="match status" value="1"/>
</dbReference>
<evidence type="ECO:0000256" key="2">
    <source>
        <dbReference type="ARBA" id="ARBA00022576"/>
    </source>
</evidence>
<dbReference type="EC" id="2.6.1.11" evidence="5"/>
<evidence type="ECO:0000256" key="3">
    <source>
        <dbReference type="ARBA" id="ARBA00022679"/>
    </source>
</evidence>
<dbReference type="PIRSF" id="PIRSF000521">
    <property type="entry name" value="Transaminase_4ab_Lys_Orn"/>
    <property type="match status" value="1"/>
</dbReference>
<proteinExistence type="predicted"/>
<sequence>MNYEEIKALDSQYVMQTYSKFPVAVDHGKGAVLYDPAGKKYIDFTAGIGVNSIGYGNDAWCGAIVEQAAKLGHMSNLFYTEPCVKLAKELCTRAGLASAFFANSGAESNEGAIKLARKYSFDKYGKGRGTIITLKNSFHGRTITTLAATGQEVFHNYFFPFTDGFRYAEPTIQGVKEASGHDVCAVMLELVQGEGGVLSIPKEFVHELAVLCAERDWLLIVDEVQTGIGRTSTLFAFQQFGILPDAVTFAKGIAGGLPFGGFLASERCRAVLTPGTHATTFGGNPICAAAALKVLEILNDAALAAVTEKGHYLRNAIEAMDLPCLGRTRGLGLMIGIEVRGDRTNKELASLLIKNGLLCLTAGSALRLLPPLTITKEEMNEGLEIMKNTLGGL</sequence>
<dbReference type="Pfam" id="PF00202">
    <property type="entry name" value="Aminotran_3"/>
    <property type="match status" value="1"/>
</dbReference>
<dbReference type="Gene3D" id="3.90.1150.10">
    <property type="entry name" value="Aspartate Aminotransferase, domain 1"/>
    <property type="match status" value="1"/>
</dbReference>
<dbReference type="InterPro" id="IPR015422">
    <property type="entry name" value="PyrdxlP-dep_Trfase_small"/>
</dbReference>
<dbReference type="FunFam" id="3.40.640.10:FF:000004">
    <property type="entry name" value="Acetylornithine aminotransferase"/>
    <property type="match status" value="1"/>
</dbReference>
<dbReference type="PROSITE" id="PS00600">
    <property type="entry name" value="AA_TRANSFER_CLASS_3"/>
    <property type="match status" value="1"/>
</dbReference>
<protein>
    <submittedName>
        <fullName evidence="5">Acetylornithine aminotransferase</fullName>
        <ecNumber evidence="5">2.6.1.11</ecNumber>
    </submittedName>
</protein>
<dbReference type="InterPro" id="IPR005814">
    <property type="entry name" value="Aminotrans_3"/>
</dbReference>
<dbReference type="Gene3D" id="3.40.640.10">
    <property type="entry name" value="Type I PLP-dependent aspartate aminotransferase-like (Major domain)"/>
    <property type="match status" value="1"/>
</dbReference>
<evidence type="ECO:0000313" key="5">
    <source>
        <dbReference type="EMBL" id="MPM27015.1"/>
    </source>
</evidence>
<dbReference type="GO" id="GO:0030170">
    <property type="term" value="F:pyridoxal phosphate binding"/>
    <property type="evidence" value="ECO:0007669"/>
    <property type="project" value="InterPro"/>
</dbReference>
<accession>A0A644YEL6</accession>